<protein>
    <submittedName>
        <fullName evidence="3">Amidohydrolase</fullName>
    </submittedName>
</protein>
<organism evidence="3 4">
    <name type="scientific">Pseudaeromonas sharmana</name>
    <dbReference type="NCBI Taxonomy" id="328412"/>
    <lineage>
        <taxon>Bacteria</taxon>
        <taxon>Pseudomonadati</taxon>
        <taxon>Pseudomonadota</taxon>
        <taxon>Gammaproteobacteria</taxon>
        <taxon>Aeromonadales</taxon>
        <taxon>Aeromonadaceae</taxon>
        <taxon>Pseudaeromonas</taxon>
    </lineage>
</organism>
<evidence type="ECO:0000313" key="4">
    <source>
        <dbReference type="Proteomes" id="UP001595692"/>
    </source>
</evidence>
<dbReference type="InterPro" id="IPR052030">
    <property type="entry name" value="Peptidase_M20/M20A_hydrolases"/>
</dbReference>
<proteinExistence type="predicted"/>
<dbReference type="SUPFAM" id="SSF55031">
    <property type="entry name" value="Bacterial exopeptidase dimerisation domain"/>
    <property type="match status" value="1"/>
</dbReference>
<dbReference type="PIRSF" id="PIRSF005962">
    <property type="entry name" value="Pept_M20D_amidohydro"/>
    <property type="match status" value="1"/>
</dbReference>
<dbReference type="NCBIfam" id="TIGR01891">
    <property type="entry name" value="amidohydrolases"/>
    <property type="match status" value="1"/>
</dbReference>
<dbReference type="Proteomes" id="UP001595692">
    <property type="component" value="Unassembled WGS sequence"/>
</dbReference>
<dbReference type="PANTHER" id="PTHR30575:SF3">
    <property type="entry name" value="PEPTIDASE M20 DIMERISATION DOMAIN-CONTAINING PROTEIN"/>
    <property type="match status" value="1"/>
</dbReference>
<keyword evidence="4" id="KW-1185">Reference proteome</keyword>
<accession>A0ABV8CPN0</accession>
<dbReference type="InterPro" id="IPR002933">
    <property type="entry name" value="Peptidase_M20"/>
</dbReference>
<dbReference type="SUPFAM" id="SSF53187">
    <property type="entry name" value="Zn-dependent exopeptidases"/>
    <property type="match status" value="1"/>
</dbReference>
<dbReference type="InterPro" id="IPR017439">
    <property type="entry name" value="Amidohydrolase"/>
</dbReference>
<dbReference type="InterPro" id="IPR036264">
    <property type="entry name" value="Bact_exopeptidase_dim_dom"/>
</dbReference>
<dbReference type="InterPro" id="IPR011650">
    <property type="entry name" value="Peptidase_M20_dimer"/>
</dbReference>
<name>A0ABV8CPN0_9GAMM</name>
<dbReference type="PANTHER" id="PTHR30575">
    <property type="entry name" value="PEPTIDASE M20"/>
    <property type="match status" value="1"/>
</dbReference>
<dbReference type="EMBL" id="JBHSAF010000014">
    <property type="protein sequence ID" value="MFC3914051.1"/>
    <property type="molecule type" value="Genomic_DNA"/>
</dbReference>
<comment type="caution">
    <text evidence="3">The sequence shown here is derived from an EMBL/GenBank/DDBJ whole genome shotgun (WGS) entry which is preliminary data.</text>
</comment>
<evidence type="ECO:0000313" key="3">
    <source>
        <dbReference type="EMBL" id="MFC3914051.1"/>
    </source>
</evidence>
<evidence type="ECO:0000256" key="1">
    <source>
        <dbReference type="ARBA" id="ARBA00022801"/>
    </source>
</evidence>
<sequence>MIDVAQSSERAALQAWRRDFHRHPEPAWCEYRTTSLICKALSEAGYDIRIGEQFLSSSMVMGREVDEEQEKLRALAQGADPEWLSRLSLTGLMAVLDTGRPGPCLALRVDLDAVRLGECCADHHTPQQQGFASLSAGVMHACAHDAHAAIALVLAQLLASYRDTLCGKIKLIFQPAEEGCRAGKAVAASGQLDDIDQLLAIHLGIHAKSGELVVCPEGFLSSTKFDVEFIGKPAHAGLEPNAGANALSAACLAVNQMLAIPPHRDGMTRINIGHLRAGQERNVIPAYAFLQGETRGATSQLNDYVFSAVQRIVQGVAMAHGVDYMIRRQGEAISIQNSPALVHTLTLLGDELGFDVIHSRPFGASDDAGFLIDRVQRRAGQAAYLVIGADLSAGHHTDQFDFDEEIMARALNLLFHWFARNLTPSVGQTA</sequence>
<dbReference type="Pfam" id="PF01546">
    <property type="entry name" value="Peptidase_M20"/>
    <property type="match status" value="1"/>
</dbReference>
<dbReference type="Pfam" id="PF07687">
    <property type="entry name" value="M20_dimer"/>
    <property type="match status" value="1"/>
</dbReference>
<gene>
    <name evidence="3" type="ORF">ACFOSS_11300</name>
</gene>
<reference evidence="4" key="1">
    <citation type="journal article" date="2019" name="Int. J. Syst. Evol. Microbiol.">
        <title>The Global Catalogue of Microorganisms (GCM) 10K type strain sequencing project: providing services to taxonomists for standard genome sequencing and annotation.</title>
        <authorList>
            <consortium name="The Broad Institute Genomics Platform"/>
            <consortium name="The Broad Institute Genome Sequencing Center for Infectious Disease"/>
            <person name="Wu L."/>
            <person name="Ma J."/>
        </authorList>
    </citation>
    <scope>NUCLEOTIDE SEQUENCE [LARGE SCALE GENOMIC DNA]</scope>
    <source>
        <strain evidence="4">CCUG 54939</strain>
    </source>
</reference>
<keyword evidence="1" id="KW-0378">Hydrolase</keyword>
<evidence type="ECO:0000259" key="2">
    <source>
        <dbReference type="Pfam" id="PF07687"/>
    </source>
</evidence>
<dbReference type="Gene3D" id="3.40.630.10">
    <property type="entry name" value="Zn peptidases"/>
    <property type="match status" value="2"/>
</dbReference>
<feature type="domain" description="Peptidase M20 dimerisation" evidence="2">
    <location>
        <begin position="223"/>
        <end position="314"/>
    </location>
</feature>
<dbReference type="RefSeq" id="WP_377152526.1">
    <property type="nucleotide sequence ID" value="NZ_JBHSAF010000014.1"/>
</dbReference>